<dbReference type="PROSITE" id="PS51257">
    <property type="entry name" value="PROKAR_LIPOPROTEIN"/>
    <property type="match status" value="1"/>
</dbReference>
<organism evidence="2 3">
    <name type="scientific">Segatella maculosa OT 289</name>
    <dbReference type="NCBI Taxonomy" id="999422"/>
    <lineage>
        <taxon>Bacteria</taxon>
        <taxon>Pseudomonadati</taxon>
        <taxon>Bacteroidota</taxon>
        <taxon>Bacteroidia</taxon>
        <taxon>Bacteroidales</taxon>
        <taxon>Prevotellaceae</taxon>
        <taxon>Segatella</taxon>
    </lineage>
</organism>
<gene>
    <name evidence="2" type="ORF">HMPREF9944_00241</name>
</gene>
<dbReference type="STRING" id="999422.HMPREF9944_00241"/>
<comment type="caution">
    <text evidence="2">The sequence shown here is derived from an EMBL/GenBank/DDBJ whole genome shotgun (WGS) entry which is preliminary data.</text>
</comment>
<dbReference type="PATRIC" id="fig|999422.3.peg.232"/>
<sequence length="573" mass="62713">MKRKIFFKASLLLVAGMLAACSSNDDNEDNNGTRNGKVDVTKAVEFKVDFADYNDNGETDMTRTNSNGAVLQQQTVNLGNGILALCTLQRDTTKQAKPATTRTLPNDTYTMLAYDHTTHAFKGEVTGTITGGVFSYSGDKAIELEPGTYDFVLFNSKLQRNGNSLNVTRANASDAFIGRTTQAITATPYHQLVPFTMKHAAAKVKFKLTGYMDFPAVTAVLTPKAPLGFITGSTYDASTATWQAAQHATENIPFTFNAATAATDTYVSTSNEEVYFTPKAEVGYMDFRFNSGTIYQQNMSGNMANLKAMKLDPNGAYVLNIKLLYNFLYLFSDGTIGYITETVYGGATAATAKTPIALVASQSKRFAIALKDANGGNNVLQWGKTNMQTSTNMDNNTLTQYVRMNGYEETWTTACSTDGIIKGSDQTNYPAFYIAGTYDPGTTVTGANVSKWYLPTLGQWSTALQVLNTGIATQPYPTDLNNWEIKLANVAFTQVGGTPLQSGNTVFHPYPGPFPGGQWDHEFYAYWSSSEYDTKHAWVVGLVKKGYRINMGYQKNQIPYPGLKIGVRSFVNF</sequence>
<accession>H1HJ97</accession>
<dbReference type="OrthoDB" id="1083143at2"/>
<evidence type="ECO:0008006" key="4">
    <source>
        <dbReference type="Google" id="ProtNLM"/>
    </source>
</evidence>
<name>H1HJ97_9BACT</name>
<evidence type="ECO:0000313" key="3">
    <source>
        <dbReference type="Proteomes" id="UP000003167"/>
    </source>
</evidence>
<dbReference type="EMBL" id="AGEK01000012">
    <property type="protein sequence ID" value="EHO74096.1"/>
    <property type="molecule type" value="Genomic_DNA"/>
</dbReference>
<keyword evidence="1" id="KW-0732">Signal</keyword>
<evidence type="ECO:0000256" key="1">
    <source>
        <dbReference type="SAM" id="SignalP"/>
    </source>
</evidence>
<reference evidence="2 3" key="1">
    <citation type="submission" date="2011-12" db="EMBL/GenBank/DDBJ databases">
        <title>The Genome Sequence of Prevotella maculosa OT 289.</title>
        <authorList>
            <consortium name="The Broad Institute Genome Sequencing Platform"/>
            <person name="Earl A."/>
            <person name="Ward D."/>
            <person name="Feldgarden M."/>
            <person name="Gevers D."/>
            <person name="Izard J."/>
            <person name="Blanton J.M."/>
            <person name="Mathney J."/>
            <person name="Tanner A.C."/>
            <person name="Dewhirst F.E."/>
            <person name="Young S.K."/>
            <person name="Zeng Q."/>
            <person name="Gargeya S."/>
            <person name="Fitzgerald M."/>
            <person name="Haas B."/>
            <person name="Abouelleil A."/>
            <person name="Alvarado L."/>
            <person name="Arachchi H.M."/>
            <person name="Berlin A."/>
            <person name="Chapman S.B."/>
            <person name="Gearin G."/>
            <person name="Goldberg J."/>
            <person name="Griggs A."/>
            <person name="Gujja S."/>
            <person name="Hansen M."/>
            <person name="Heiman D."/>
            <person name="Howarth C."/>
            <person name="Larimer J."/>
            <person name="Lui A."/>
            <person name="MacDonald P.J.P."/>
            <person name="McCowen C."/>
            <person name="Montmayeur A."/>
            <person name="Murphy C."/>
            <person name="Neiman D."/>
            <person name="Pearson M."/>
            <person name="Priest M."/>
            <person name="Roberts A."/>
            <person name="Saif S."/>
            <person name="Shea T."/>
            <person name="Sisk P."/>
            <person name="Stolte C."/>
            <person name="Sykes S."/>
            <person name="Wortman J."/>
            <person name="Nusbaum C."/>
            <person name="Birren B."/>
        </authorList>
    </citation>
    <scope>NUCLEOTIDE SEQUENCE [LARGE SCALE GENOMIC DNA]</scope>
    <source>
        <strain evidence="2 3">OT 289</strain>
    </source>
</reference>
<dbReference type="Proteomes" id="UP000003167">
    <property type="component" value="Unassembled WGS sequence"/>
</dbReference>
<proteinExistence type="predicted"/>
<feature type="signal peptide" evidence="1">
    <location>
        <begin position="1"/>
        <end position="19"/>
    </location>
</feature>
<protein>
    <recommendedName>
        <fullName evidence="4">Fibrobacter succinogenes major paralogous domain-containing protein</fullName>
    </recommendedName>
</protein>
<feature type="chain" id="PRO_5003549830" description="Fibrobacter succinogenes major paralogous domain-containing protein" evidence="1">
    <location>
        <begin position="20"/>
        <end position="573"/>
    </location>
</feature>
<evidence type="ECO:0000313" key="2">
    <source>
        <dbReference type="EMBL" id="EHO74096.1"/>
    </source>
</evidence>
<keyword evidence="3" id="KW-1185">Reference proteome</keyword>
<dbReference type="AlphaFoldDB" id="H1HJ97"/>
<dbReference type="RefSeq" id="WP_008563851.1">
    <property type="nucleotide sequence ID" value="NZ_JH594500.1"/>
</dbReference>
<dbReference type="HOGENOM" id="CLU_028180_0_0_10"/>